<reference evidence="1" key="1">
    <citation type="submission" date="2020-05" db="EMBL/GenBank/DDBJ databases">
        <title>Large-scale comparative analyses of tick genomes elucidate their genetic diversity and vector capacities.</title>
        <authorList>
            <person name="Jia N."/>
            <person name="Wang J."/>
            <person name="Shi W."/>
            <person name="Du L."/>
            <person name="Sun Y."/>
            <person name="Zhan W."/>
            <person name="Jiang J."/>
            <person name="Wang Q."/>
            <person name="Zhang B."/>
            <person name="Ji P."/>
            <person name="Sakyi L.B."/>
            <person name="Cui X."/>
            <person name="Yuan T."/>
            <person name="Jiang B."/>
            <person name="Yang W."/>
            <person name="Lam T.T.-Y."/>
            <person name="Chang Q."/>
            <person name="Ding S."/>
            <person name="Wang X."/>
            <person name="Zhu J."/>
            <person name="Ruan X."/>
            <person name="Zhao L."/>
            <person name="Wei J."/>
            <person name="Que T."/>
            <person name="Du C."/>
            <person name="Cheng J."/>
            <person name="Dai P."/>
            <person name="Han X."/>
            <person name="Huang E."/>
            <person name="Gao Y."/>
            <person name="Liu J."/>
            <person name="Shao H."/>
            <person name="Ye R."/>
            <person name="Li L."/>
            <person name="Wei W."/>
            <person name="Wang X."/>
            <person name="Wang C."/>
            <person name="Yang T."/>
            <person name="Huo Q."/>
            <person name="Li W."/>
            <person name="Guo W."/>
            <person name="Chen H."/>
            <person name="Zhou L."/>
            <person name="Ni X."/>
            <person name="Tian J."/>
            <person name="Zhou Y."/>
            <person name="Sheng Y."/>
            <person name="Liu T."/>
            <person name="Pan Y."/>
            <person name="Xia L."/>
            <person name="Li J."/>
            <person name="Zhao F."/>
            <person name="Cao W."/>
        </authorList>
    </citation>
    <scope>NUCLEOTIDE SEQUENCE</scope>
    <source>
        <strain evidence="1">Dsil-2018</strain>
    </source>
</reference>
<dbReference type="EMBL" id="CM023478">
    <property type="protein sequence ID" value="KAH7933406.1"/>
    <property type="molecule type" value="Genomic_DNA"/>
</dbReference>
<gene>
    <name evidence="1" type="ORF">HPB49_012224</name>
</gene>
<dbReference type="Proteomes" id="UP000821865">
    <property type="component" value="Chromosome 9"/>
</dbReference>
<organism evidence="1 2">
    <name type="scientific">Dermacentor silvarum</name>
    <name type="common">Tick</name>
    <dbReference type="NCBI Taxonomy" id="543639"/>
    <lineage>
        <taxon>Eukaryota</taxon>
        <taxon>Metazoa</taxon>
        <taxon>Ecdysozoa</taxon>
        <taxon>Arthropoda</taxon>
        <taxon>Chelicerata</taxon>
        <taxon>Arachnida</taxon>
        <taxon>Acari</taxon>
        <taxon>Parasitiformes</taxon>
        <taxon>Ixodida</taxon>
        <taxon>Ixodoidea</taxon>
        <taxon>Ixodidae</taxon>
        <taxon>Rhipicephalinae</taxon>
        <taxon>Dermacentor</taxon>
    </lineage>
</organism>
<accession>A0ACB8C3K0</accession>
<name>A0ACB8C3K0_DERSI</name>
<comment type="caution">
    <text evidence="1">The sequence shown here is derived from an EMBL/GenBank/DDBJ whole genome shotgun (WGS) entry which is preliminary data.</text>
</comment>
<evidence type="ECO:0000313" key="1">
    <source>
        <dbReference type="EMBL" id="KAH7933406.1"/>
    </source>
</evidence>
<sequence length="160" mass="17448">MLQQGINVVGYLTPSAGMEDPTWNLRNPTVCTAKLWHQKWASTASFQIDEVAKRRQKNFDRQHAASHLPPLESGGAAWVHDIQTTATVLSPAAKPRSYVVKTPSEIIIRNHINLELFSETTKLCPTTARGEESNANAAGDSCVQPSDHPASRCAAQGDET</sequence>
<protein>
    <submittedName>
        <fullName evidence="1">Uncharacterized protein</fullName>
    </submittedName>
</protein>
<evidence type="ECO:0000313" key="2">
    <source>
        <dbReference type="Proteomes" id="UP000821865"/>
    </source>
</evidence>
<proteinExistence type="predicted"/>
<keyword evidence="2" id="KW-1185">Reference proteome</keyword>